<sequence length="63" mass="6999">MVEAKKKKYALKSNASVSSVLRYLLPFRDMCGRSWVYDGGIHNRLAFNGIDGVVAGPVIMRIV</sequence>
<evidence type="ECO:0000313" key="1">
    <source>
        <dbReference type="EMBL" id="RDH34347.1"/>
    </source>
</evidence>
<keyword evidence="2" id="KW-1185">Reference proteome</keyword>
<evidence type="ECO:0000313" key="2">
    <source>
        <dbReference type="Proteomes" id="UP000253729"/>
    </source>
</evidence>
<dbReference type="Proteomes" id="UP000253729">
    <property type="component" value="Unassembled WGS sequence"/>
</dbReference>
<gene>
    <name evidence="1" type="ORF">BDQ94DRAFT_18660</name>
</gene>
<reference evidence="1 2" key="1">
    <citation type="submission" date="2018-07" db="EMBL/GenBank/DDBJ databases">
        <title>The genomes of Aspergillus section Nigri reveals drivers in fungal speciation.</title>
        <authorList>
            <consortium name="DOE Joint Genome Institute"/>
            <person name="Vesth T.C."/>
            <person name="Nybo J."/>
            <person name="Theobald S."/>
            <person name="Brandl J."/>
            <person name="Frisvad J.C."/>
            <person name="Nielsen K.F."/>
            <person name="Lyhne E.K."/>
            <person name="Kogle M.E."/>
            <person name="Kuo A."/>
            <person name="Riley R."/>
            <person name="Clum A."/>
            <person name="Nolan M."/>
            <person name="Lipzen A."/>
            <person name="Salamov A."/>
            <person name="Henrissat B."/>
            <person name="Wiebenga A."/>
            <person name="De vries R.P."/>
            <person name="Grigoriev I.V."/>
            <person name="Mortensen U.H."/>
            <person name="Andersen M.R."/>
            <person name="Baker S.E."/>
        </authorList>
    </citation>
    <scope>NUCLEOTIDE SEQUENCE [LARGE SCALE GENOMIC DNA]</scope>
    <source>
        <strain evidence="1 2">CBS 139.54b</strain>
    </source>
</reference>
<dbReference type="RefSeq" id="XP_026627369.1">
    <property type="nucleotide sequence ID" value="XM_026775166.1"/>
</dbReference>
<dbReference type="AlphaFoldDB" id="A0A3F3Q5M4"/>
<dbReference type="EMBL" id="KZ852043">
    <property type="protein sequence ID" value="RDH34347.1"/>
    <property type="molecule type" value="Genomic_DNA"/>
</dbReference>
<name>A0A3F3Q5M4_9EURO</name>
<dbReference type="GeneID" id="38143522"/>
<accession>A0A3F3Q5M4</accession>
<protein>
    <submittedName>
        <fullName evidence="1">Uncharacterized protein</fullName>
    </submittedName>
</protein>
<organism evidence="1 2">
    <name type="scientific">Aspergillus welwitschiae</name>
    <dbReference type="NCBI Taxonomy" id="1341132"/>
    <lineage>
        <taxon>Eukaryota</taxon>
        <taxon>Fungi</taxon>
        <taxon>Dikarya</taxon>
        <taxon>Ascomycota</taxon>
        <taxon>Pezizomycotina</taxon>
        <taxon>Eurotiomycetes</taxon>
        <taxon>Eurotiomycetidae</taxon>
        <taxon>Eurotiales</taxon>
        <taxon>Aspergillaceae</taxon>
        <taxon>Aspergillus</taxon>
        <taxon>Aspergillus subgen. Circumdati</taxon>
    </lineage>
</organism>
<proteinExistence type="predicted"/>